<evidence type="ECO:0000256" key="1">
    <source>
        <dbReference type="ARBA" id="ARBA00004123"/>
    </source>
</evidence>
<accession>A0A1B9G330</accession>
<feature type="region of interest" description="Disordered" evidence="4">
    <location>
        <begin position="627"/>
        <end position="741"/>
    </location>
</feature>
<dbReference type="Gene3D" id="1.10.10.60">
    <property type="entry name" value="Homeodomain-like"/>
    <property type="match status" value="1"/>
</dbReference>
<feature type="region of interest" description="Disordered" evidence="4">
    <location>
        <begin position="1"/>
        <end position="64"/>
    </location>
</feature>
<dbReference type="PROSITE" id="PS50071">
    <property type="entry name" value="HOMEOBOX_2"/>
    <property type="match status" value="1"/>
</dbReference>
<feature type="region of interest" description="Disordered" evidence="4">
    <location>
        <begin position="408"/>
        <end position="432"/>
    </location>
</feature>
<name>A0A1B9G330_9TREE</name>
<dbReference type="STRING" id="1296100.A0A1B9G330"/>
<organism evidence="6">
    <name type="scientific">Kwoniella bestiolae CBS 10118</name>
    <dbReference type="NCBI Taxonomy" id="1296100"/>
    <lineage>
        <taxon>Eukaryota</taxon>
        <taxon>Fungi</taxon>
        <taxon>Dikarya</taxon>
        <taxon>Basidiomycota</taxon>
        <taxon>Agaricomycotina</taxon>
        <taxon>Tremellomycetes</taxon>
        <taxon>Tremellales</taxon>
        <taxon>Cryptococcaceae</taxon>
        <taxon>Kwoniella</taxon>
    </lineage>
</organism>
<keyword evidence="2 3" id="KW-0371">Homeobox</keyword>
<evidence type="ECO:0000313" key="6">
    <source>
        <dbReference type="EMBL" id="OCF25426.1"/>
    </source>
</evidence>
<evidence type="ECO:0000313" key="7">
    <source>
        <dbReference type="EMBL" id="WVW84093.1"/>
    </source>
</evidence>
<reference evidence="6" key="3">
    <citation type="submission" date="2014-01" db="EMBL/GenBank/DDBJ databases">
        <title>Evolution of pathogenesis and genome organization in the Tremellales.</title>
        <authorList>
            <person name="Cuomo C."/>
            <person name="Litvintseva A."/>
            <person name="Heitman J."/>
            <person name="Chen Y."/>
            <person name="Sun S."/>
            <person name="Springer D."/>
            <person name="Dromer F."/>
            <person name="Young S."/>
            <person name="Zeng Q."/>
            <person name="Chapman S."/>
            <person name="Gujja S."/>
            <person name="Saif S."/>
            <person name="Birren B."/>
        </authorList>
    </citation>
    <scope>NUCLEOTIDE SEQUENCE</scope>
    <source>
        <strain evidence="6">CBS 10118</strain>
    </source>
</reference>
<evidence type="ECO:0000256" key="4">
    <source>
        <dbReference type="SAM" id="MobiDB-lite"/>
    </source>
</evidence>
<proteinExistence type="predicted"/>
<feature type="compositionally biased region" description="Polar residues" evidence="4">
    <location>
        <begin position="630"/>
        <end position="648"/>
    </location>
</feature>
<reference evidence="7" key="2">
    <citation type="submission" date="2013-07" db="EMBL/GenBank/DDBJ databases">
        <authorList>
            <consortium name="The Broad Institute Genome Sequencing Platform"/>
            <person name="Cuomo C."/>
            <person name="Litvintseva A."/>
            <person name="Chen Y."/>
            <person name="Heitman J."/>
            <person name="Sun S."/>
            <person name="Springer D."/>
            <person name="Dromer F."/>
            <person name="Young S.K."/>
            <person name="Zeng Q."/>
            <person name="Gargeya S."/>
            <person name="Fitzgerald M."/>
            <person name="Abouelleil A."/>
            <person name="Alvarado L."/>
            <person name="Berlin A.M."/>
            <person name="Chapman S.B."/>
            <person name="Dewar J."/>
            <person name="Goldberg J."/>
            <person name="Griggs A."/>
            <person name="Gujja S."/>
            <person name="Hansen M."/>
            <person name="Howarth C."/>
            <person name="Imamovic A."/>
            <person name="Larimer J."/>
            <person name="McCowan C."/>
            <person name="Murphy C."/>
            <person name="Pearson M."/>
            <person name="Priest M."/>
            <person name="Roberts A."/>
            <person name="Saif S."/>
            <person name="Shea T."/>
            <person name="Sykes S."/>
            <person name="Wortman J."/>
            <person name="Nusbaum C."/>
            <person name="Birren B."/>
        </authorList>
    </citation>
    <scope>NUCLEOTIDE SEQUENCE</scope>
    <source>
        <strain evidence="7">CBS 10118</strain>
    </source>
</reference>
<evidence type="ECO:0000259" key="5">
    <source>
        <dbReference type="PROSITE" id="PS50071"/>
    </source>
</evidence>
<comment type="subcellular location">
    <subcellularLocation>
        <location evidence="1 2 3">Nucleus</location>
    </subcellularLocation>
</comment>
<dbReference type="EMBL" id="CP144544">
    <property type="protein sequence ID" value="WVW84093.1"/>
    <property type="molecule type" value="Genomic_DNA"/>
</dbReference>
<dbReference type="InterPro" id="IPR001356">
    <property type="entry name" value="HD"/>
</dbReference>
<evidence type="ECO:0000256" key="2">
    <source>
        <dbReference type="PROSITE-ProRule" id="PRU00108"/>
    </source>
</evidence>
<dbReference type="PANTHER" id="PTHR24323:SF7">
    <property type="entry name" value="HOMEOBOX DOMAIN-CONTAINING PROTEIN"/>
    <property type="match status" value="1"/>
</dbReference>
<sequence length="792" mass="86109">MSFPLPSLPSPEEVPQDKENMKFTLPPIRDIHATPKTTTQLPPTPSTIPPLHARQDPNLTTPVQPRMRQPLQSLSSQNNGMMMGHPIFTAPQSLMMMTPQTNGASSHHHQINGHLSSALALEEKHHQKENGPPHPQSRLHQTPCPRPSGSIALASSGRKKIHPPNGTPLDIPINNTFNVGYSNASNITPMRTPVSTLPTRTMGGSISTPSLPMSSLPKTGSYTISNRSAASTRYSPSVESHRSSSSVPRSGTRGRAHMSFSPSPTPSSPTPIDLSGIQPPAPFPGAYPTAYTRKDPVPSDEGEPPESENKRSGRQGAPSWNPWDYVLGEVPGGEQGPNQTPVKDTDDGKGNKIRRRFTKRELEALEVLWSISKSPSKYERQRLGAWLGVKTKHITVWFQNRRQEEKRYLREGAPVEPPPPSRSNRGTFDPVTGKWRPVPLSCISGLQPPPEEKSAVVRSISVGDLTRDMYFAQHPEMDAHLPTPTPASGRMYTTQGAVTPLPKRGNSRSLDEILQARESGFGDPKKRPQQRSSGEGMIQGEGQERIREILALMPSDPPSMDLSEIAVDDESEETDEQENDDSPKRKPLGNSGGPMGLDRMLNGPSNTLGRATSLDILASVPRAKGKYWSSKASNNGGPLQPRSINRFSNGVLGSINPNIPNDRQTTPLGKGTLKHSLPLSSQSSAKRARLDGSSRHRPATSFKHKDSFSRSQSAAVLETPSARKDENTKEEMKTPGFARSFSFSSTMSEGVAITPDNAVLARKQSGTKKEEKDAEVLGAAEKLLELLGGPKS</sequence>
<feature type="compositionally biased region" description="Low complexity" evidence="4">
    <location>
        <begin position="235"/>
        <end position="250"/>
    </location>
</feature>
<dbReference type="Proteomes" id="UP000092730">
    <property type="component" value="Chromosome 4"/>
</dbReference>
<feature type="domain" description="Homeobox" evidence="5">
    <location>
        <begin position="348"/>
        <end position="408"/>
    </location>
</feature>
<dbReference type="GO" id="GO:0006355">
    <property type="term" value="P:regulation of DNA-templated transcription"/>
    <property type="evidence" value="ECO:0007669"/>
    <property type="project" value="TreeGrafter"/>
</dbReference>
<dbReference type="SUPFAM" id="SSF46689">
    <property type="entry name" value="Homeodomain-like"/>
    <property type="match status" value="1"/>
</dbReference>
<feature type="region of interest" description="Disordered" evidence="4">
    <location>
        <begin position="123"/>
        <end position="355"/>
    </location>
</feature>
<dbReference type="GeneID" id="30209645"/>
<feature type="compositionally biased region" description="Basic and acidic residues" evidence="4">
    <location>
        <begin position="721"/>
        <end position="733"/>
    </location>
</feature>
<dbReference type="VEuPathDB" id="FungiDB:I302_05246"/>
<dbReference type="PANTHER" id="PTHR24323">
    <property type="entry name" value="CEH-10 HOMEODOMAIN-CONTAINING HOMOLOG"/>
    <property type="match status" value="1"/>
</dbReference>
<dbReference type="SMART" id="SM00389">
    <property type="entry name" value="HOX"/>
    <property type="match status" value="1"/>
</dbReference>
<gene>
    <name evidence="6" type="ORF">I302_05246</name>
    <name evidence="7" type="ORF">I302_106122</name>
</gene>
<dbReference type="CDD" id="cd00086">
    <property type="entry name" value="homeodomain"/>
    <property type="match status" value="1"/>
</dbReference>
<evidence type="ECO:0000313" key="8">
    <source>
        <dbReference type="Proteomes" id="UP000092730"/>
    </source>
</evidence>
<feature type="compositionally biased region" description="Polar residues" evidence="4">
    <location>
        <begin position="173"/>
        <end position="234"/>
    </location>
</feature>
<feature type="compositionally biased region" description="Polar residues" evidence="4">
    <location>
        <begin position="655"/>
        <end position="667"/>
    </location>
</feature>
<dbReference type="EMBL" id="KI894021">
    <property type="protein sequence ID" value="OCF25426.1"/>
    <property type="molecule type" value="Genomic_DNA"/>
</dbReference>
<protein>
    <recommendedName>
        <fullName evidence="5">Homeobox domain-containing protein</fullName>
    </recommendedName>
</protein>
<dbReference type="GO" id="GO:0000976">
    <property type="term" value="F:transcription cis-regulatory region binding"/>
    <property type="evidence" value="ECO:0007669"/>
    <property type="project" value="TreeGrafter"/>
</dbReference>
<feature type="region of interest" description="Disordered" evidence="4">
    <location>
        <begin position="568"/>
        <end position="606"/>
    </location>
</feature>
<dbReference type="RefSeq" id="XP_019046496.1">
    <property type="nucleotide sequence ID" value="XM_019191866.1"/>
</dbReference>
<dbReference type="Pfam" id="PF00046">
    <property type="entry name" value="Homeodomain"/>
    <property type="match status" value="1"/>
</dbReference>
<dbReference type="InterPro" id="IPR051775">
    <property type="entry name" value="Homeobox_domain"/>
</dbReference>
<keyword evidence="2 3" id="KW-0238">DNA-binding</keyword>
<reference evidence="6" key="1">
    <citation type="submission" date="2013-07" db="EMBL/GenBank/DDBJ databases">
        <title>The Genome Sequence of Cryptococcus bestiolae CBS10118.</title>
        <authorList>
            <consortium name="The Broad Institute Genome Sequencing Platform"/>
            <person name="Cuomo C."/>
            <person name="Litvintseva A."/>
            <person name="Chen Y."/>
            <person name="Heitman J."/>
            <person name="Sun S."/>
            <person name="Springer D."/>
            <person name="Dromer F."/>
            <person name="Young S.K."/>
            <person name="Zeng Q."/>
            <person name="Gargeya S."/>
            <person name="Fitzgerald M."/>
            <person name="Abouelleil A."/>
            <person name="Alvarado L."/>
            <person name="Berlin A.M."/>
            <person name="Chapman S.B."/>
            <person name="Dewar J."/>
            <person name="Goldberg J."/>
            <person name="Griggs A."/>
            <person name="Gujja S."/>
            <person name="Hansen M."/>
            <person name="Howarth C."/>
            <person name="Imamovic A."/>
            <person name="Larimer J."/>
            <person name="McCowan C."/>
            <person name="Murphy C."/>
            <person name="Pearson M."/>
            <person name="Priest M."/>
            <person name="Roberts A."/>
            <person name="Saif S."/>
            <person name="Shea T."/>
            <person name="Sykes S."/>
            <person name="Wortman J."/>
            <person name="Nusbaum C."/>
            <person name="Birren B."/>
        </authorList>
    </citation>
    <scope>NUCLEOTIDE SEQUENCE [LARGE SCALE GENOMIC DNA]</scope>
    <source>
        <strain evidence="6">CBS 10118</strain>
    </source>
</reference>
<dbReference type="InterPro" id="IPR009057">
    <property type="entry name" value="Homeodomain-like_sf"/>
</dbReference>
<dbReference type="GO" id="GO:0005634">
    <property type="term" value="C:nucleus"/>
    <property type="evidence" value="ECO:0007669"/>
    <property type="project" value="UniProtKB-SubCell"/>
</dbReference>
<reference evidence="7" key="4">
    <citation type="submission" date="2024-02" db="EMBL/GenBank/DDBJ databases">
        <title>Comparative genomics of Cryptococcus and Kwoniella reveals pathogenesis evolution and contrasting modes of karyotype evolution via chromosome fusion or intercentromeric recombination.</title>
        <authorList>
            <person name="Coelho M.A."/>
            <person name="David-Palma M."/>
            <person name="Shea T."/>
            <person name="Bowers K."/>
            <person name="McGinley-Smith S."/>
            <person name="Mohammad A.W."/>
            <person name="Gnirke A."/>
            <person name="Yurkov A.M."/>
            <person name="Nowrousian M."/>
            <person name="Sun S."/>
            <person name="Cuomo C.A."/>
            <person name="Heitman J."/>
        </authorList>
    </citation>
    <scope>NUCLEOTIDE SEQUENCE</scope>
    <source>
        <strain evidence="7">CBS 10118</strain>
    </source>
</reference>
<feature type="DNA-binding region" description="Homeobox" evidence="2">
    <location>
        <begin position="350"/>
        <end position="409"/>
    </location>
</feature>
<dbReference type="AlphaFoldDB" id="A0A1B9G330"/>
<feature type="compositionally biased region" description="Acidic residues" evidence="4">
    <location>
        <begin position="568"/>
        <end position="580"/>
    </location>
</feature>
<keyword evidence="2 3" id="KW-0539">Nucleus</keyword>
<evidence type="ECO:0000256" key="3">
    <source>
        <dbReference type="RuleBase" id="RU000682"/>
    </source>
</evidence>
<dbReference type="KEGG" id="kbi:30209645"/>
<dbReference type="OrthoDB" id="6159439at2759"/>
<feature type="region of interest" description="Disordered" evidence="4">
    <location>
        <begin position="477"/>
        <end position="540"/>
    </location>
</feature>
<keyword evidence="8" id="KW-1185">Reference proteome</keyword>